<sequence length="200" mass="22068">MDTSKLLRRAAGMVPATARSDAGFGAADVLDCLRDDDWEFALGILEDLDGFGWQTVEYWGLLEEAARHMYLERRAAWCQWRGWETRHGIIRAELRLIAPEAGGRRLPVPGDGLLRPMWAIGRSTADLHIAKVWVESAPELEPGGRGSVRLAPLTPPSWRHLTPGDSITMHERRPVAGTATITEVWHPAPGVAGGLRGPRK</sequence>
<comment type="caution">
    <text evidence="1">The sequence shown here is derived from an EMBL/GenBank/DDBJ whole genome shotgun (WGS) entry which is preliminary data.</text>
</comment>
<reference evidence="2" key="1">
    <citation type="journal article" date="2019" name="Int. J. Syst. Evol. Microbiol.">
        <title>The Global Catalogue of Microorganisms (GCM) 10K type strain sequencing project: providing services to taxonomists for standard genome sequencing and annotation.</title>
        <authorList>
            <consortium name="The Broad Institute Genomics Platform"/>
            <consortium name="The Broad Institute Genome Sequencing Center for Infectious Disease"/>
            <person name="Wu L."/>
            <person name="Ma J."/>
        </authorList>
    </citation>
    <scope>NUCLEOTIDE SEQUENCE [LARGE SCALE GENOMIC DNA]</scope>
    <source>
        <strain evidence="2">CGMCC 4.7680</strain>
    </source>
</reference>
<gene>
    <name evidence="1" type="ORF">GCM10017567_72940</name>
</gene>
<keyword evidence="2" id="KW-1185">Reference proteome</keyword>
<evidence type="ECO:0000313" key="1">
    <source>
        <dbReference type="EMBL" id="GHG40929.1"/>
    </source>
</evidence>
<accession>A0ABQ3KX27</accession>
<dbReference type="Proteomes" id="UP000649955">
    <property type="component" value="Unassembled WGS sequence"/>
</dbReference>
<organism evidence="1 2">
    <name type="scientific">Amycolatopsis bullii</name>
    <dbReference type="NCBI Taxonomy" id="941987"/>
    <lineage>
        <taxon>Bacteria</taxon>
        <taxon>Bacillati</taxon>
        <taxon>Actinomycetota</taxon>
        <taxon>Actinomycetes</taxon>
        <taxon>Pseudonocardiales</taxon>
        <taxon>Pseudonocardiaceae</taxon>
        <taxon>Amycolatopsis</taxon>
    </lineage>
</organism>
<name>A0ABQ3KX27_9PSEU</name>
<dbReference type="EMBL" id="BNAW01000050">
    <property type="protein sequence ID" value="GHG40929.1"/>
    <property type="molecule type" value="Genomic_DNA"/>
</dbReference>
<evidence type="ECO:0000313" key="2">
    <source>
        <dbReference type="Proteomes" id="UP000649955"/>
    </source>
</evidence>
<proteinExistence type="predicted"/>
<protein>
    <submittedName>
        <fullName evidence="1">Uncharacterized protein</fullName>
    </submittedName>
</protein>